<organism evidence="2 3">
    <name type="scientific">Paenibacillus jilunlii</name>
    <dbReference type="NCBI Taxonomy" id="682956"/>
    <lineage>
        <taxon>Bacteria</taxon>
        <taxon>Bacillati</taxon>
        <taxon>Bacillota</taxon>
        <taxon>Bacilli</taxon>
        <taxon>Bacillales</taxon>
        <taxon>Paenibacillaceae</taxon>
        <taxon>Paenibacillus</taxon>
    </lineage>
</organism>
<reference evidence="2 3" key="1">
    <citation type="submission" date="2015-08" db="EMBL/GenBank/DDBJ databases">
        <title>Genome of Paenibacillus jilunlii.</title>
        <authorList>
            <person name="Sant'Anna F.H."/>
            <person name="Ambrosini A."/>
            <person name="Souza R."/>
            <person name="Bach E."/>
            <person name="Fernandes G."/>
            <person name="Balsanelli E."/>
            <person name="Baura V.A."/>
            <person name="Pedrosa F.O."/>
            <person name="Souza E.M."/>
            <person name="Passaglia L."/>
        </authorList>
    </citation>
    <scope>NUCLEOTIDE SEQUENCE [LARGE SCALE GENOMIC DNA]</scope>
    <source>
        <strain evidence="2 3">DSM 23019</strain>
    </source>
</reference>
<gene>
    <name evidence="2" type="ORF">AML91_00055</name>
</gene>
<comment type="caution">
    <text evidence="2">The sequence shown here is derived from an EMBL/GenBank/DDBJ whole genome shotgun (WGS) entry which is preliminary data.</text>
</comment>
<name>A0ABR5T509_9BACL</name>
<accession>A0ABR5T509</accession>
<evidence type="ECO:0000256" key="1">
    <source>
        <dbReference type="SAM" id="MobiDB-lite"/>
    </source>
</evidence>
<keyword evidence="3" id="KW-1185">Reference proteome</keyword>
<evidence type="ECO:0000313" key="3">
    <source>
        <dbReference type="Proteomes" id="UP000070252"/>
    </source>
</evidence>
<dbReference type="EMBL" id="LIPY01000014">
    <property type="protein sequence ID" value="KWX81402.1"/>
    <property type="molecule type" value="Genomic_DNA"/>
</dbReference>
<evidence type="ECO:0000313" key="2">
    <source>
        <dbReference type="EMBL" id="KWX81402.1"/>
    </source>
</evidence>
<dbReference type="RefSeq" id="WP_062518850.1">
    <property type="nucleotide sequence ID" value="NZ_LIPY01000014.1"/>
</dbReference>
<sequence>MSSIFNSEAWNKAVGTYKTNQSAQKPMMPAGAIAALPGAMKTPKPPQATGLPPTDIKAANNIRRGVT</sequence>
<proteinExistence type="predicted"/>
<protein>
    <submittedName>
        <fullName evidence="2">Uncharacterized protein</fullName>
    </submittedName>
</protein>
<dbReference type="Proteomes" id="UP000070252">
    <property type="component" value="Unassembled WGS sequence"/>
</dbReference>
<feature type="region of interest" description="Disordered" evidence="1">
    <location>
        <begin position="37"/>
        <end position="67"/>
    </location>
</feature>